<dbReference type="Pfam" id="PF03600">
    <property type="entry name" value="CitMHS"/>
    <property type="match status" value="1"/>
</dbReference>
<feature type="transmembrane region" description="Helical" evidence="7">
    <location>
        <begin position="438"/>
        <end position="462"/>
    </location>
</feature>
<evidence type="ECO:0000256" key="6">
    <source>
        <dbReference type="SAM" id="MobiDB-lite"/>
    </source>
</evidence>
<comment type="subcellular location">
    <subcellularLocation>
        <location evidence="1">Membrane</location>
        <topology evidence="1">Multi-pass membrane protein</topology>
    </subcellularLocation>
</comment>
<evidence type="ECO:0000256" key="1">
    <source>
        <dbReference type="ARBA" id="ARBA00004141"/>
    </source>
</evidence>
<feature type="transmembrane region" description="Helical" evidence="7">
    <location>
        <begin position="39"/>
        <end position="57"/>
    </location>
</feature>
<comment type="caution">
    <text evidence="9">The sequence shown here is derived from an EMBL/GenBank/DDBJ whole genome shotgun (WGS) entry which is preliminary data.</text>
</comment>
<dbReference type="PANTHER" id="PTHR10283">
    <property type="entry name" value="SOLUTE CARRIER FAMILY 13 MEMBER"/>
    <property type="match status" value="1"/>
</dbReference>
<feature type="domain" description="Citrate transporter-like" evidence="8">
    <location>
        <begin position="327"/>
        <end position="595"/>
    </location>
</feature>
<evidence type="ECO:0000256" key="4">
    <source>
        <dbReference type="ARBA" id="ARBA00022989"/>
    </source>
</evidence>
<dbReference type="InterPro" id="IPR004680">
    <property type="entry name" value="Cit_transptr-like_dom"/>
</dbReference>
<feature type="compositionally biased region" description="Acidic residues" evidence="6">
    <location>
        <begin position="233"/>
        <end position="253"/>
    </location>
</feature>
<sequence>MWPSFFVRLREQLGAMPAAKKQNDKNVNWKQACRNRCSVRLLLGYAAPLLLTPAAVVNSDMVWCLSLGLLIVTWTLLGTVPVPLTWLLPFFVLPLAGVTSISDLSHMFMEDSLVILLLGMNALVALGEETALCSRVALYVIEAFGLRLRGILLGITGVTFLSAQLLMGGSATLLMCAVVEATMFELQHDIIAATIAHGKRRNVRTTVGDDVVMTPVHVMIISPRKTPSSGSSADDDDEDFDEMDESSEDDEEDLRPRVLVPSIAPFDARNPGAYYQLHGSVPDDPRYIVSMDAVIPEIEQNEDPNAPKKSPILRHRNTAKVFLLEAHRFHKIKKALLINVAHTSAVGCMATILGSTSGLYLRDYFHFTYGYDAVTALSWTLLGLPVATVSVLLCAFITYFLFLRSYDIQEDNDTLNVITEIIRKKRKFLGKLTCKERILVAALGLLFVCCITISGVSSLFGLQEQLSIKYAHESVNVMVVVVLLSFLPHGPRKGSVFDWNKVFGRLSWRALLSVGGGLSLAGAVESTGLSRRITENLSSLDFLTPLQTQVVLILLTTLLAEVNTNVVIARFLIPIASDIGVLTNVHPLYYALPVAMASCTPTVLPTTAPSIAVVTSSMDIQIVDILYPGLAVKLSSILLVLATVNTVGVSLFSLSDLPAWAVAKNGIMAGTLTNASGAG</sequence>
<feature type="transmembrane region" description="Helical" evidence="7">
    <location>
        <begin position="108"/>
        <end position="126"/>
    </location>
</feature>
<dbReference type="GO" id="GO:0015141">
    <property type="term" value="F:succinate transmembrane transporter activity"/>
    <property type="evidence" value="ECO:0007669"/>
    <property type="project" value="TreeGrafter"/>
</dbReference>
<dbReference type="VEuPathDB" id="VectorBase:RSAN_052883"/>
<evidence type="ECO:0000256" key="7">
    <source>
        <dbReference type="SAM" id="Phobius"/>
    </source>
</evidence>
<dbReference type="PANTHER" id="PTHR10283:SF82">
    <property type="entry name" value="SOLUTE CARRIER FAMILY 13 MEMBER 2"/>
    <property type="match status" value="1"/>
</dbReference>
<reference evidence="9" key="2">
    <citation type="submission" date="2021-09" db="EMBL/GenBank/DDBJ databases">
        <authorList>
            <person name="Jia N."/>
            <person name="Wang J."/>
            <person name="Shi W."/>
            <person name="Du L."/>
            <person name="Sun Y."/>
            <person name="Zhan W."/>
            <person name="Jiang J."/>
            <person name="Wang Q."/>
            <person name="Zhang B."/>
            <person name="Ji P."/>
            <person name="Sakyi L.B."/>
            <person name="Cui X."/>
            <person name="Yuan T."/>
            <person name="Jiang B."/>
            <person name="Yang W."/>
            <person name="Lam T.T.-Y."/>
            <person name="Chang Q."/>
            <person name="Ding S."/>
            <person name="Wang X."/>
            <person name="Zhu J."/>
            <person name="Ruan X."/>
            <person name="Zhao L."/>
            <person name="Wei J."/>
            <person name="Que T."/>
            <person name="Du C."/>
            <person name="Cheng J."/>
            <person name="Dai P."/>
            <person name="Han X."/>
            <person name="Huang E."/>
            <person name="Gao Y."/>
            <person name="Liu J."/>
            <person name="Shao H."/>
            <person name="Ye R."/>
            <person name="Li L."/>
            <person name="Wei W."/>
            <person name="Wang X."/>
            <person name="Wang C."/>
            <person name="Huo Q."/>
            <person name="Li W."/>
            <person name="Guo W."/>
            <person name="Chen H."/>
            <person name="Chen S."/>
            <person name="Zhou L."/>
            <person name="Zhou L."/>
            <person name="Ni X."/>
            <person name="Tian J."/>
            <person name="Zhou Y."/>
            <person name="Sheng Y."/>
            <person name="Liu T."/>
            <person name="Pan Y."/>
            <person name="Xia L."/>
            <person name="Li J."/>
            <person name="Zhao F."/>
            <person name="Cao W."/>
        </authorList>
    </citation>
    <scope>NUCLEOTIDE SEQUENCE</scope>
    <source>
        <strain evidence="9">Rsan-2018</strain>
        <tissue evidence="9">Larvae</tissue>
    </source>
</reference>
<keyword evidence="10" id="KW-1185">Reference proteome</keyword>
<reference evidence="9" key="1">
    <citation type="journal article" date="2020" name="Cell">
        <title>Large-Scale Comparative Analyses of Tick Genomes Elucidate Their Genetic Diversity and Vector Capacities.</title>
        <authorList>
            <consortium name="Tick Genome and Microbiome Consortium (TIGMIC)"/>
            <person name="Jia N."/>
            <person name="Wang J."/>
            <person name="Shi W."/>
            <person name="Du L."/>
            <person name="Sun Y."/>
            <person name="Zhan W."/>
            <person name="Jiang J.F."/>
            <person name="Wang Q."/>
            <person name="Zhang B."/>
            <person name="Ji P."/>
            <person name="Bell-Sakyi L."/>
            <person name="Cui X.M."/>
            <person name="Yuan T.T."/>
            <person name="Jiang B.G."/>
            <person name="Yang W.F."/>
            <person name="Lam T.T."/>
            <person name="Chang Q.C."/>
            <person name="Ding S.J."/>
            <person name="Wang X.J."/>
            <person name="Zhu J.G."/>
            <person name="Ruan X.D."/>
            <person name="Zhao L."/>
            <person name="Wei J.T."/>
            <person name="Ye R.Z."/>
            <person name="Que T.C."/>
            <person name="Du C.H."/>
            <person name="Zhou Y.H."/>
            <person name="Cheng J.X."/>
            <person name="Dai P.F."/>
            <person name="Guo W.B."/>
            <person name="Han X.H."/>
            <person name="Huang E.J."/>
            <person name="Li L.F."/>
            <person name="Wei W."/>
            <person name="Gao Y.C."/>
            <person name="Liu J.Z."/>
            <person name="Shao H.Z."/>
            <person name="Wang X."/>
            <person name="Wang C.C."/>
            <person name="Yang T.C."/>
            <person name="Huo Q.B."/>
            <person name="Li W."/>
            <person name="Chen H.Y."/>
            <person name="Chen S.E."/>
            <person name="Zhou L.G."/>
            <person name="Ni X.B."/>
            <person name="Tian J.H."/>
            <person name="Sheng Y."/>
            <person name="Liu T."/>
            <person name="Pan Y.S."/>
            <person name="Xia L.Y."/>
            <person name="Li J."/>
            <person name="Zhao F."/>
            <person name="Cao W.C."/>
        </authorList>
    </citation>
    <scope>NUCLEOTIDE SEQUENCE</scope>
    <source>
        <strain evidence="9">Rsan-2018</strain>
    </source>
</reference>
<dbReference type="AlphaFoldDB" id="A0A9D4QAF8"/>
<keyword evidence="5 7" id="KW-0472">Membrane</keyword>
<name>A0A9D4QAF8_RHISA</name>
<keyword evidence="3 7" id="KW-0812">Transmembrane</keyword>
<evidence type="ECO:0000313" key="10">
    <source>
        <dbReference type="Proteomes" id="UP000821837"/>
    </source>
</evidence>
<feature type="transmembrane region" description="Helical" evidence="7">
    <location>
        <begin position="69"/>
        <end position="96"/>
    </location>
</feature>
<feature type="transmembrane region" description="Helical" evidence="7">
    <location>
        <begin position="146"/>
        <end position="166"/>
    </location>
</feature>
<keyword evidence="2" id="KW-0813">Transport</keyword>
<evidence type="ECO:0000259" key="8">
    <source>
        <dbReference type="Pfam" id="PF03600"/>
    </source>
</evidence>
<accession>A0A9D4QAF8</accession>
<organism evidence="9 10">
    <name type="scientific">Rhipicephalus sanguineus</name>
    <name type="common">Brown dog tick</name>
    <name type="synonym">Ixodes sanguineus</name>
    <dbReference type="NCBI Taxonomy" id="34632"/>
    <lineage>
        <taxon>Eukaryota</taxon>
        <taxon>Metazoa</taxon>
        <taxon>Ecdysozoa</taxon>
        <taxon>Arthropoda</taxon>
        <taxon>Chelicerata</taxon>
        <taxon>Arachnida</taxon>
        <taxon>Acari</taxon>
        <taxon>Parasitiformes</taxon>
        <taxon>Ixodida</taxon>
        <taxon>Ixodoidea</taxon>
        <taxon>Ixodidae</taxon>
        <taxon>Rhipicephalinae</taxon>
        <taxon>Rhipicephalus</taxon>
        <taxon>Rhipicephalus</taxon>
    </lineage>
</organism>
<evidence type="ECO:0000256" key="5">
    <source>
        <dbReference type="ARBA" id="ARBA00023136"/>
    </source>
</evidence>
<dbReference type="EMBL" id="JABSTV010001247">
    <property type="protein sequence ID" value="KAH7972245.1"/>
    <property type="molecule type" value="Genomic_DNA"/>
</dbReference>
<dbReference type="Proteomes" id="UP000821837">
    <property type="component" value="Chromosome 11"/>
</dbReference>
<evidence type="ECO:0000256" key="3">
    <source>
        <dbReference type="ARBA" id="ARBA00022692"/>
    </source>
</evidence>
<protein>
    <recommendedName>
        <fullName evidence="8">Citrate transporter-like domain-containing protein</fullName>
    </recommendedName>
</protein>
<evidence type="ECO:0000313" key="9">
    <source>
        <dbReference type="EMBL" id="KAH7972245.1"/>
    </source>
</evidence>
<keyword evidence="4 7" id="KW-1133">Transmembrane helix</keyword>
<dbReference type="GO" id="GO:0005886">
    <property type="term" value="C:plasma membrane"/>
    <property type="evidence" value="ECO:0007669"/>
    <property type="project" value="TreeGrafter"/>
</dbReference>
<feature type="transmembrane region" description="Helical" evidence="7">
    <location>
        <begin position="381"/>
        <end position="402"/>
    </location>
</feature>
<dbReference type="GO" id="GO:0015137">
    <property type="term" value="F:citrate transmembrane transporter activity"/>
    <property type="evidence" value="ECO:0007669"/>
    <property type="project" value="TreeGrafter"/>
</dbReference>
<gene>
    <name evidence="9" type="ORF">HPB52_009895</name>
</gene>
<feature type="transmembrane region" description="Helical" evidence="7">
    <location>
        <begin position="336"/>
        <end position="361"/>
    </location>
</feature>
<feature type="region of interest" description="Disordered" evidence="6">
    <location>
        <begin position="222"/>
        <end position="255"/>
    </location>
</feature>
<proteinExistence type="predicted"/>
<evidence type="ECO:0000256" key="2">
    <source>
        <dbReference type="ARBA" id="ARBA00022448"/>
    </source>
</evidence>